<organism evidence="2 3">
    <name type="scientific">Thanatephorus cucumeris (strain AG1-IB / isolate 7/3/14)</name>
    <name type="common">Lettuce bottom rot fungus</name>
    <name type="synonym">Rhizoctonia solani</name>
    <dbReference type="NCBI Taxonomy" id="1108050"/>
    <lineage>
        <taxon>Eukaryota</taxon>
        <taxon>Fungi</taxon>
        <taxon>Dikarya</taxon>
        <taxon>Basidiomycota</taxon>
        <taxon>Agaricomycotina</taxon>
        <taxon>Agaricomycetes</taxon>
        <taxon>Cantharellales</taxon>
        <taxon>Ceratobasidiaceae</taxon>
        <taxon>Rhizoctonia</taxon>
        <taxon>Rhizoctonia solani AG-1</taxon>
    </lineage>
</organism>
<feature type="compositionally biased region" description="Polar residues" evidence="1">
    <location>
        <begin position="792"/>
        <end position="803"/>
    </location>
</feature>
<feature type="compositionally biased region" description="Basic and acidic residues" evidence="1">
    <location>
        <begin position="692"/>
        <end position="723"/>
    </location>
</feature>
<feature type="compositionally biased region" description="Polar residues" evidence="1">
    <location>
        <begin position="834"/>
        <end position="846"/>
    </location>
</feature>
<keyword evidence="3" id="KW-1185">Reference proteome</keyword>
<gene>
    <name evidence="2" type="ORF">RSOLAG1IB_05538</name>
</gene>
<feature type="compositionally biased region" description="Pro residues" evidence="1">
    <location>
        <begin position="200"/>
        <end position="212"/>
    </location>
</feature>
<dbReference type="EMBL" id="LN679108">
    <property type="protein sequence ID" value="CEL63776.1"/>
    <property type="molecule type" value="Genomic_DNA"/>
</dbReference>
<feature type="compositionally biased region" description="Polar residues" evidence="1">
    <location>
        <begin position="454"/>
        <end position="468"/>
    </location>
</feature>
<proteinExistence type="predicted"/>
<feature type="region of interest" description="Disordered" evidence="1">
    <location>
        <begin position="877"/>
        <end position="896"/>
    </location>
</feature>
<accession>A0A0B7G0M3</accession>
<evidence type="ECO:0000313" key="2">
    <source>
        <dbReference type="EMBL" id="CEL63776.1"/>
    </source>
</evidence>
<feature type="compositionally biased region" description="Basic residues" evidence="1">
    <location>
        <begin position="129"/>
        <end position="139"/>
    </location>
</feature>
<sequence length="1003" mass="109090">MGHGLGSDSDSDLSSAPPSPRLGPSTPRQQSLLSPVPSPSPPDHTSLPPPSPPQGSRPETRERSLSSVAGPPWKARPRVKRQLSTSVPDPPSSPKRRKQNGKGKAKDLPATNGNDGKEENGAASEKGKNVVRPKAKAFKVRLQVKESSRTEVDPEPEPETNDATLIEEKTSSLSLSASPPPWKSNSSPPLGPANSKSKPKPAPFAKPTPKPRPLGDSTTPKSASSKPAGSSTKPAPPSASKPVLAGTKPTRTTKRPVYTESNDSSQEEEEENTKRHKRRKSHALEATSKRKPKQGRKPRASLPAQPDSISDPLELRPASFLTKSSSFLTKSVIPSTGPSLQPREDVWSYDDLTGLAWVKLSINKCEIVPANEQTATLGEQWCWWPAEIKQNTSNGLKLALCGPGIERELTPNAAAESNTLTFRKPNSSTVRFPAFKAAFSPPVIDLESPHSDNEASGESSIPSGTTLLPTSPSALEVSWKQALARAFEIDTESNDGLEDIFLLFSQQSKTPRDDDEQSGNTAVEDQSPEQAHEQSEDEDDDLLEIGKTVLCRYRTRYYPAKVISYHPREGKPKRRAGLRGKYKCMFADESTKMAARAEIMTTLDEGFATCPLGAYQRYSAGAYQKPSGIREPSPAPRANSPAPEPEDVEIDPREYCSRERIRDQLKPVLPFLQGLIERRYIPGKTATANIKDSSEPEAKDTSPAEDPDKPTAEPSADKDPESEYVLDRHATFMQGGRARKNLAYSVYTGDLNEDDCEELMFELGRWALRGERWAGEEVVGQEDAGGQEGTVHESTGGATQEEGQSGGEVAFGNGTTPGEPEREEASDLGAVMQESGQETTTGQDLQSHAGEKSGDTTELEDEPLRVVKILDTTPSTREDFRSLVKKQPPRPTGAPDYEALTAEERMGYVSDVLYPEAAALIISYRRGIRTQPGPLVDPVAEHALYTAGQEAAKNTTTSDWVEHILSIRQLREANSKYQVEEQAQVVVSGGTRSRPRYMPSGLK</sequence>
<feature type="compositionally biased region" description="Low complexity" evidence="1">
    <location>
        <begin position="1"/>
        <end position="16"/>
    </location>
</feature>
<feature type="compositionally biased region" description="Low complexity" evidence="1">
    <location>
        <begin position="220"/>
        <end position="233"/>
    </location>
</feature>
<dbReference type="STRING" id="1108050.A0A0B7G0M3"/>
<dbReference type="OrthoDB" id="2505887at2759"/>
<dbReference type="Proteomes" id="UP000059188">
    <property type="component" value="Unassembled WGS sequence"/>
</dbReference>
<feature type="compositionally biased region" description="Low complexity" evidence="1">
    <location>
        <begin position="630"/>
        <end position="641"/>
    </location>
</feature>
<dbReference type="AlphaFoldDB" id="A0A0B7G0M3"/>
<feature type="compositionally biased region" description="Basic residues" evidence="1">
    <location>
        <begin position="289"/>
        <end position="299"/>
    </location>
</feature>
<feature type="region of interest" description="Disordered" evidence="1">
    <location>
        <begin position="445"/>
        <end position="468"/>
    </location>
</feature>
<feature type="region of interest" description="Disordered" evidence="1">
    <location>
        <begin position="1"/>
        <end position="313"/>
    </location>
</feature>
<feature type="region of interest" description="Disordered" evidence="1">
    <location>
        <begin position="686"/>
        <end position="723"/>
    </location>
</feature>
<feature type="compositionally biased region" description="Low complexity" evidence="1">
    <location>
        <begin position="171"/>
        <end position="196"/>
    </location>
</feature>
<evidence type="ECO:0000313" key="3">
    <source>
        <dbReference type="Proteomes" id="UP000059188"/>
    </source>
</evidence>
<feature type="compositionally biased region" description="Pro residues" evidence="1">
    <location>
        <begin position="36"/>
        <end position="55"/>
    </location>
</feature>
<feature type="region of interest" description="Disordered" evidence="1">
    <location>
        <begin position="624"/>
        <end position="651"/>
    </location>
</feature>
<feature type="compositionally biased region" description="Basic and acidic residues" evidence="1">
    <location>
        <begin position="143"/>
        <end position="152"/>
    </location>
</feature>
<feature type="region of interest" description="Disordered" evidence="1">
    <location>
        <begin position="508"/>
        <end position="543"/>
    </location>
</feature>
<reference evidence="2 3" key="1">
    <citation type="submission" date="2014-11" db="EMBL/GenBank/DDBJ databases">
        <authorList>
            <person name="Wibberg Daniel"/>
        </authorList>
    </citation>
    <scope>NUCLEOTIDE SEQUENCE [LARGE SCALE GENOMIC DNA]</scope>
    <source>
        <strain evidence="2">Rhizoctonia solani AG1-IB 7/3/14</strain>
    </source>
</reference>
<evidence type="ECO:0000256" key="1">
    <source>
        <dbReference type="SAM" id="MobiDB-lite"/>
    </source>
</evidence>
<feature type="compositionally biased region" description="Basic residues" evidence="1">
    <location>
        <begin position="94"/>
        <end position="103"/>
    </location>
</feature>
<protein>
    <submittedName>
        <fullName evidence="2">Uncharacterized protein</fullName>
    </submittedName>
</protein>
<feature type="compositionally biased region" description="Basic and acidic residues" evidence="1">
    <location>
        <begin position="115"/>
        <end position="128"/>
    </location>
</feature>
<name>A0A0B7G0M3_THACB</name>
<feature type="region of interest" description="Disordered" evidence="1">
    <location>
        <begin position="778"/>
        <end position="863"/>
    </location>
</feature>